<comment type="function">
    <text evidence="2">Could be involved in insertion of integral membrane proteins into the membrane.</text>
</comment>
<reference evidence="4 5" key="1">
    <citation type="journal article" date="2017" name="Front. Microbiol.">
        <title>New Insights into the Diversity of the Genus Faecalibacterium.</title>
        <authorList>
            <person name="Benevides L."/>
            <person name="Burman S."/>
            <person name="Martin R."/>
            <person name="Robert V."/>
            <person name="Thomas M."/>
            <person name="Miquel S."/>
            <person name="Chain F."/>
            <person name="Sokol H."/>
            <person name="Bermudez-Humaran L.G."/>
            <person name="Morrison M."/>
            <person name="Langella P."/>
            <person name="Azevedo V.A."/>
            <person name="Chatel J.M."/>
            <person name="Soares S."/>
        </authorList>
    </citation>
    <scope>NUCLEOTIDE SEQUENCE [LARGE SCALE GENOMIC DNA]</scope>
    <source>
        <strain evidence="5">CNCM I-4540</strain>
    </source>
</reference>
<proteinExistence type="inferred from homology"/>
<feature type="compositionally biased region" description="Basic residues" evidence="3">
    <location>
        <begin position="95"/>
        <end position="104"/>
    </location>
</feature>
<dbReference type="SMART" id="SM01234">
    <property type="entry name" value="Haemolytic"/>
    <property type="match status" value="1"/>
</dbReference>
<dbReference type="PANTHER" id="PTHR33383">
    <property type="entry name" value="MEMBRANE PROTEIN INSERTION EFFICIENCY FACTOR-RELATED"/>
    <property type="match status" value="1"/>
</dbReference>
<keyword evidence="5" id="KW-1185">Reference proteome</keyword>
<feature type="region of interest" description="Disordered" evidence="3">
    <location>
        <begin position="80"/>
        <end position="104"/>
    </location>
</feature>
<evidence type="ECO:0000256" key="2">
    <source>
        <dbReference type="HAMAP-Rule" id="MF_00386"/>
    </source>
</evidence>
<dbReference type="GO" id="GO:0005886">
    <property type="term" value="C:plasma membrane"/>
    <property type="evidence" value="ECO:0007669"/>
    <property type="project" value="UniProtKB-SubCell"/>
</dbReference>
<gene>
    <name evidence="4" type="ORF">CGS46_03620</name>
</gene>
<evidence type="ECO:0000256" key="3">
    <source>
        <dbReference type="SAM" id="MobiDB-lite"/>
    </source>
</evidence>
<dbReference type="PANTHER" id="PTHR33383:SF1">
    <property type="entry name" value="MEMBRANE PROTEIN INSERTION EFFICIENCY FACTOR-RELATED"/>
    <property type="match status" value="1"/>
</dbReference>
<comment type="subcellular location">
    <subcellularLocation>
        <location evidence="2">Cell membrane</location>
        <topology evidence="2">Peripheral membrane protein</topology>
        <orientation evidence="2">Cytoplasmic side</orientation>
    </subcellularLocation>
</comment>
<dbReference type="AlphaFoldDB" id="A0A2A6ZCK1"/>
<dbReference type="EMBL" id="NMTQ01000020">
    <property type="protein sequence ID" value="PDX59068.1"/>
    <property type="molecule type" value="Genomic_DNA"/>
</dbReference>
<dbReference type="NCBIfam" id="TIGR00278">
    <property type="entry name" value="membrane protein insertion efficiency factor YidD"/>
    <property type="match status" value="1"/>
</dbReference>
<name>A0A2A6ZCK1_9FIRM</name>
<organism evidence="4 5">
    <name type="scientific">Faecalibacterium langellae</name>
    <dbReference type="NCBI Taxonomy" id="3435293"/>
    <lineage>
        <taxon>Bacteria</taxon>
        <taxon>Bacillati</taxon>
        <taxon>Bacillota</taxon>
        <taxon>Clostridia</taxon>
        <taxon>Eubacteriales</taxon>
        <taxon>Oscillospiraceae</taxon>
        <taxon>Faecalibacterium</taxon>
    </lineage>
</organism>
<dbReference type="InterPro" id="IPR002696">
    <property type="entry name" value="Membr_insert_effic_factor_YidD"/>
</dbReference>
<dbReference type="HAMAP" id="MF_00386">
    <property type="entry name" value="UPF0161_YidD"/>
    <property type="match status" value="1"/>
</dbReference>
<keyword evidence="1 2" id="KW-0472">Membrane</keyword>
<keyword evidence="2" id="KW-1003">Cell membrane</keyword>
<evidence type="ECO:0000313" key="5">
    <source>
        <dbReference type="Proteomes" id="UP000220752"/>
    </source>
</evidence>
<evidence type="ECO:0000313" key="4">
    <source>
        <dbReference type="EMBL" id="PDX59068.1"/>
    </source>
</evidence>
<evidence type="ECO:0000256" key="1">
    <source>
        <dbReference type="ARBA" id="ARBA00023136"/>
    </source>
</evidence>
<sequence length="104" mass="12143">MNRLQYICRRALCVPIRAYQYTLSPWIGRSCRFTPSCSNYTMQAIMTHGCVKGILLGAWRIARCNPFGKWGFDPVPEQGRWQNPARRLQPAKLFSTRHKQKVEK</sequence>
<dbReference type="Pfam" id="PF01809">
    <property type="entry name" value="YidD"/>
    <property type="match status" value="1"/>
</dbReference>
<accession>A0A2A6ZCK1</accession>
<protein>
    <recommendedName>
        <fullName evidence="2">Putative membrane protein insertion efficiency factor</fullName>
    </recommendedName>
</protein>
<comment type="similarity">
    <text evidence="2">Belongs to the UPF0161 family.</text>
</comment>
<dbReference type="Proteomes" id="UP000220752">
    <property type="component" value="Unassembled WGS sequence"/>
</dbReference>
<comment type="caution">
    <text evidence="4">The sequence shown here is derived from an EMBL/GenBank/DDBJ whole genome shotgun (WGS) entry which is preliminary data.</text>
</comment>